<dbReference type="Proteomes" id="UP000012073">
    <property type="component" value="Unassembled WGS sequence"/>
</dbReference>
<protein>
    <submittedName>
        <fullName evidence="2">Uncharacterized protein</fullName>
    </submittedName>
</protein>
<dbReference type="GeneID" id="17325210"/>
<dbReference type="EMBL" id="HG001856">
    <property type="protein sequence ID" value="CDF37624.1"/>
    <property type="molecule type" value="Genomic_DNA"/>
</dbReference>
<gene>
    <name evidence="2" type="ORF">CHC_T00005822001</name>
</gene>
<evidence type="ECO:0000313" key="2">
    <source>
        <dbReference type="EMBL" id="CDF37624.1"/>
    </source>
</evidence>
<dbReference type="RefSeq" id="XP_005717495.1">
    <property type="nucleotide sequence ID" value="XM_005717438.1"/>
</dbReference>
<dbReference type="KEGG" id="ccp:CHC_T00005822001"/>
<evidence type="ECO:0000256" key="1">
    <source>
        <dbReference type="SAM" id="Phobius"/>
    </source>
</evidence>
<dbReference type="AlphaFoldDB" id="R7QHR9"/>
<evidence type="ECO:0000313" key="3">
    <source>
        <dbReference type="Proteomes" id="UP000012073"/>
    </source>
</evidence>
<keyword evidence="1" id="KW-0472">Membrane</keyword>
<dbReference type="Gramene" id="CDF37624">
    <property type="protein sequence ID" value="CDF37624"/>
    <property type="gene ID" value="CHC_T00005822001"/>
</dbReference>
<feature type="transmembrane region" description="Helical" evidence="1">
    <location>
        <begin position="13"/>
        <end position="32"/>
    </location>
</feature>
<keyword evidence="1" id="KW-0812">Transmembrane</keyword>
<sequence length="50" mass="6099">MIFSPCPDNAKDFLLLFDHNCCSFYFELLFYFERMSRRSYITGLKWVLYG</sequence>
<organism evidence="2 3">
    <name type="scientific">Chondrus crispus</name>
    <name type="common">Carrageen Irish moss</name>
    <name type="synonym">Polymorpha crispa</name>
    <dbReference type="NCBI Taxonomy" id="2769"/>
    <lineage>
        <taxon>Eukaryota</taxon>
        <taxon>Rhodophyta</taxon>
        <taxon>Florideophyceae</taxon>
        <taxon>Rhodymeniophycidae</taxon>
        <taxon>Gigartinales</taxon>
        <taxon>Gigartinaceae</taxon>
        <taxon>Chondrus</taxon>
    </lineage>
</organism>
<accession>R7QHR9</accession>
<keyword evidence="3" id="KW-1185">Reference proteome</keyword>
<name>R7QHR9_CHOCR</name>
<reference evidence="3" key="1">
    <citation type="journal article" date="2013" name="Proc. Natl. Acad. Sci. U.S.A.">
        <title>Genome structure and metabolic features in the red seaweed Chondrus crispus shed light on evolution of the Archaeplastida.</title>
        <authorList>
            <person name="Collen J."/>
            <person name="Porcel B."/>
            <person name="Carre W."/>
            <person name="Ball S.G."/>
            <person name="Chaparro C."/>
            <person name="Tonon T."/>
            <person name="Barbeyron T."/>
            <person name="Michel G."/>
            <person name="Noel B."/>
            <person name="Valentin K."/>
            <person name="Elias M."/>
            <person name="Artiguenave F."/>
            <person name="Arun A."/>
            <person name="Aury J.M."/>
            <person name="Barbosa-Neto J.F."/>
            <person name="Bothwell J.H."/>
            <person name="Bouget F.Y."/>
            <person name="Brillet L."/>
            <person name="Cabello-Hurtado F."/>
            <person name="Capella-Gutierrez S."/>
            <person name="Charrier B."/>
            <person name="Cladiere L."/>
            <person name="Cock J.M."/>
            <person name="Coelho S.M."/>
            <person name="Colleoni C."/>
            <person name="Czjzek M."/>
            <person name="Da Silva C."/>
            <person name="Delage L."/>
            <person name="Denoeud F."/>
            <person name="Deschamps P."/>
            <person name="Dittami S.M."/>
            <person name="Gabaldon T."/>
            <person name="Gachon C.M."/>
            <person name="Groisillier A."/>
            <person name="Herve C."/>
            <person name="Jabbari K."/>
            <person name="Katinka M."/>
            <person name="Kloareg B."/>
            <person name="Kowalczyk N."/>
            <person name="Labadie K."/>
            <person name="Leblanc C."/>
            <person name="Lopez P.J."/>
            <person name="McLachlan D.H."/>
            <person name="Meslet-Cladiere L."/>
            <person name="Moustafa A."/>
            <person name="Nehr Z."/>
            <person name="Nyvall Collen P."/>
            <person name="Panaud O."/>
            <person name="Partensky F."/>
            <person name="Poulain J."/>
            <person name="Rensing S.A."/>
            <person name="Rousvoal S."/>
            <person name="Samson G."/>
            <person name="Symeonidi A."/>
            <person name="Weissenbach J."/>
            <person name="Zambounis A."/>
            <person name="Wincker P."/>
            <person name="Boyen C."/>
        </authorList>
    </citation>
    <scope>NUCLEOTIDE SEQUENCE [LARGE SCALE GENOMIC DNA]</scope>
    <source>
        <strain evidence="3">cv. Stackhouse</strain>
    </source>
</reference>
<keyword evidence="1" id="KW-1133">Transmembrane helix</keyword>
<proteinExistence type="predicted"/>